<keyword evidence="4 6" id="KW-0472">Membrane</keyword>
<protein>
    <submittedName>
        <fullName evidence="8">Lipopolysaccharide assembly protein LapA domain-containing protein</fullName>
    </submittedName>
</protein>
<keyword evidence="9" id="KW-1185">Reference proteome</keyword>
<dbReference type="AlphaFoldDB" id="A0A9X2MF55"/>
<sequence>MQKGFIFSLLFAILVAIFALKNANKVLIDFIFGKVSISQALVILISAILGAVIVAIMGSVRNFKLKKKVKELNKKIESIEVEKNELRFLLEEQNGNTLDIEKDSNIIDEQKS</sequence>
<dbReference type="RefSeq" id="WP_257490019.1">
    <property type="nucleotide sequence ID" value="NZ_JANJZL010000001.1"/>
</dbReference>
<keyword evidence="2 6" id="KW-0812">Transmembrane</keyword>
<organism evidence="8 9">
    <name type="scientific">Anaerosalibacter massiliensis</name>
    <dbReference type="NCBI Taxonomy" id="1347392"/>
    <lineage>
        <taxon>Bacteria</taxon>
        <taxon>Bacillati</taxon>
        <taxon>Bacillota</taxon>
        <taxon>Tissierellia</taxon>
        <taxon>Tissierellales</taxon>
        <taxon>Sporanaerobacteraceae</taxon>
        <taxon>Anaerosalibacter</taxon>
    </lineage>
</organism>
<evidence type="ECO:0000256" key="3">
    <source>
        <dbReference type="ARBA" id="ARBA00022989"/>
    </source>
</evidence>
<dbReference type="Proteomes" id="UP001142078">
    <property type="component" value="Unassembled WGS sequence"/>
</dbReference>
<evidence type="ECO:0000256" key="4">
    <source>
        <dbReference type="ARBA" id="ARBA00023136"/>
    </source>
</evidence>
<evidence type="ECO:0000256" key="2">
    <source>
        <dbReference type="ARBA" id="ARBA00022692"/>
    </source>
</evidence>
<dbReference type="InterPro" id="IPR010445">
    <property type="entry name" value="LapA_dom"/>
</dbReference>
<evidence type="ECO:0000256" key="5">
    <source>
        <dbReference type="SAM" id="Coils"/>
    </source>
</evidence>
<feature type="domain" description="Lipopolysaccharide assembly protein A" evidence="7">
    <location>
        <begin position="21"/>
        <end position="83"/>
    </location>
</feature>
<accession>A0A9X2MF55</accession>
<keyword evidence="3 6" id="KW-1133">Transmembrane helix</keyword>
<comment type="caution">
    <text evidence="8">The sequence shown here is derived from an EMBL/GenBank/DDBJ whole genome shotgun (WGS) entry which is preliminary data.</text>
</comment>
<evidence type="ECO:0000313" key="8">
    <source>
        <dbReference type="EMBL" id="MCR2042529.1"/>
    </source>
</evidence>
<dbReference type="Pfam" id="PF06305">
    <property type="entry name" value="LapA_dom"/>
    <property type="match status" value="1"/>
</dbReference>
<evidence type="ECO:0000256" key="6">
    <source>
        <dbReference type="SAM" id="Phobius"/>
    </source>
</evidence>
<keyword evidence="1" id="KW-1003">Cell membrane</keyword>
<dbReference type="PANTHER" id="PTHR41335">
    <property type="entry name" value="MEMBRANE PROTEIN-RELATED"/>
    <property type="match status" value="1"/>
</dbReference>
<name>A0A9X2MF55_9FIRM</name>
<reference evidence="8" key="1">
    <citation type="submission" date="2022-07" db="EMBL/GenBank/DDBJ databases">
        <title>Enhanced cultured diversity of the mouse gut microbiota enables custom-made synthetic communities.</title>
        <authorList>
            <person name="Afrizal A."/>
        </authorList>
    </citation>
    <scope>NUCLEOTIDE SEQUENCE</scope>
    <source>
        <strain evidence="8">DSM 29482</strain>
    </source>
</reference>
<dbReference type="PANTHER" id="PTHR41335:SF1">
    <property type="entry name" value="MEMBRANE PROTEIN"/>
    <property type="match status" value="1"/>
</dbReference>
<feature type="coiled-coil region" evidence="5">
    <location>
        <begin position="62"/>
        <end position="92"/>
    </location>
</feature>
<dbReference type="GO" id="GO:0005886">
    <property type="term" value="C:plasma membrane"/>
    <property type="evidence" value="ECO:0007669"/>
    <property type="project" value="InterPro"/>
</dbReference>
<evidence type="ECO:0000256" key="1">
    <source>
        <dbReference type="ARBA" id="ARBA00022475"/>
    </source>
</evidence>
<proteinExistence type="predicted"/>
<keyword evidence="5" id="KW-0175">Coiled coil</keyword>
<gene>
    <name evidence="8" type="ORF">NSA23_00225</name>
</gene>
<feature type="transmembrane region" description="Helical" evidence="6">
    <location>
        <begin position="35"/>
        <end position="60"/>
    </location>
</feature>
<evidence type="ECO:0000313" key="9">
    <source>
        <dbReference type="Proteomes" id="UP001142078"/>
    </source>
</evidence>
<dbReference type="EMBL" id="JANJZL010000001">
    <property type="protein sequence ID" value="MCR2042529.1"/>
    <property type="molecule type" value="Genomic_DNA"/>
</dbReference>
<evidence type="ECO:0000259" key="7">
    <source>
        <dbReference type="Pfam" id="PF06305"/>
    </source>
</evidence>